<keyword evidence="2" id="KW-1185">Reference proteome</keyword>
<reference evidence="1 2" key="1">
    <citation type="submission" date="2011-07" db="EMBL/GenBank/DDBJ databases">
        <authorList>
            <person name="Coyne R."/>
            <person name="Brami D."/>
            <person name="Johnson J."/>
            <person name="Hostetler J."/>
            <person name="Hannick L."/>
            <person name="Clark T."/>
            <person name="Cassidy-Hanley D."/>
            <person name="Inman J."/>
        </authorList>
    </citation>
    <scope>NUCLEOTIDE SEQUENCE [LARGE SCALE GENOMIC DNA]</scope>
    <source>
        <strain evidence="1 2">G5</strain>
    </source>
</reference>
<sequence length="71" mass="8726">MRQLNVQNQLILYLYFINRKKQYLLVILNNYQQQLLIQIIILINTVEVYLKEQQIMEFSHIFQILNIECIL</sequence>
<organism evidence="1 2">
    <name type="scientific">Ichthyophthirius multifiliis</name>
    <name type="common">White spot disease agent</name>
    <name type="synonym">Ich</name>
    <dbReference type="NCBI Taxonomy" id="5932"/>
    <lineage>
        <taxon>Eukaryota</taxon>
        <taxon>Sar</taxon>
        <taxon>Alveolata</taxon>
        <taxon>Ciliophora</taxon>
        <taxon>Intramacronucleata</taxon>
        <taxon>Oligohymenophorea</taxon>
        <taxon>Hymenostomatida</taxon>
        <taxon>Ophryoglenina</taxon>
        <taxon>Ichthyophthirius</taxon>
    </lineage>
</organism>
<evidence type="ECO:0000313" key="1">
    <source>
        <dbReference type="EMBL" id="EGR33500.1"/>
    </source>
</evidence>
<dbReference type="EMBL" id="GL983435">
    <property type="protein sequence ID" value="EGR33500.1"/>
    <property type="molecule type" value="Genomic_DNA"/>
</dbReference>
<name>G0QMP4_ICHMU</name>
<dbReference type="InParanoid" id="G0QMP4"/>
<dbReference type="AlphaFoldDB" id="G0QMP4"/>
<gene>
    <name evidence="1" type="ORF">IMG5_050950</name>
</gene>
<dbReference type="GeneID" id="14909694"/>
<evidence type="ECO:0000313" key="2">
    <source>
        <dbReference type="Proteomes" id="UP000008983"/>
    </source>
</evidence>
<accession>G0QMP4</accession>
<dbReference type="Proteomes" id="UP000008983">
    <property type="component" value="Unassembled WGS sequence"/>
</dbReference>
<proteinExistence type="predicted"/>
<dbReference type="RefSeq" id="XP_004037486.1">
    <property type="nucleotide sequence ID" value="XM_004037438.1"/>
</dbReference>
<protein>
    <submittedName>
        <fullName evidence="1">Uncharacterized protein</fullName>
    </submittedName>
</protein>